<dbReference type="KEGG" id="falb:HYN59_11660"/>
<reference evidence="1 2" key="1">
    <citation type="submission" date="2018-04" db="EMBL/GenBank/DDBJ databases">
        <title>Genome sequencing of Flavobacterium sp. HYN0059.</title>
        <authorList>
            <person name="Yi H."/>
            <person name="Baek C."/>
        </authorList>
    </citation>
    <scope>NUCLEOTIDE SEQUENCE [LARGE SCALE GENOMIC DNA]</scope>
    <source>
        <strain evidence="1 2">HYN0059</strain>
    </source>
</reference>
<dbReference type="RefSeq" id="WP_108778425.1">
    <property type="nucleotide sequence ID" value="NZ_CP029186.1"/>
</dbReference>
<sequence>MKYFILVLIMFASCTKKGNAGNMSISNNSKDSLIQRSFQDGQADISLQKIPYSTKDYYKDSLAQKIVPYKQYDYWAYIGVRDGHSGYRHNIIYQHGDTLLKKTHNIKLANDDKGFFPGCHPHWCVDYIAAIKDHKTIFITSEHDLKSFIGTINNLEEAMLIAKMNGYNIDYDTRGCSYKLTDKGFEVHLVKYTEYPLQKEFFKVTINQKGTITVDPTGIVIKGRDALK</sequence>
<name>A0A2S1QZ73_9FLAO</name>
<keyword evidence="2" id="KW-1185">Reference proteome</keyword>
<organism evidence="1 2">
    <name type="scientific">Flavobacterium album</name>
    <dbReference type="NCBI Taxonomy" id="2175091"/>
    <lineage>
        <taxon>Bacteria</taxon>
        <taxon>Pseudomonadati</taxon>
        <taxon>Bacteroidota</taxon>
        <taxon>Flavobacteriia</taxon>
        <taxon>Flavobacteriales</taxon>
        <taxon>Flavobacteriaceae</taxon>
        <taxon>Flavobacterium</taxon>
    </lineage>
</organism>
<evidence type="ECO:0000313" key="2">
    <source>
        <dbReference type="Proteomes" id="UP000244929"/>
    </source>
</evidence>
<dbReference type="AlphaFoldDB" id="A0A2S1QZ73"/>
<dbReference type="OrthoDB" id="768050at2"/>
<evidence type="ECO:0000313" key="1">
    <source>
        <dbReference type="EMBL" id="AWH85723.1"/>
    </source>
</evidence>
<dbReference type="Proteomes" id="UP000244929">
    <property type="component" value="Chromosome"/>
</dbReference>
<proteinExistence type="predicted"/>
<accession>A0A2S1QZ73</accession>
<dbReference type="EMBL" id="CP029186">
    <property type="protein sequence ID" value="AWH85723.1"/>
    <property type="molecule type" value="Genomic_DNA"/>
</dbReference>
<protein>
    <submittedName>
        <fullName evidence="1">Uncharacterized protein</fullName>
    </submittedName>
</protein>
<gene>
    <name evidence="1" type="ORF">HYN59_11660</name>
</gene>